<dbReference type="PANTHER" id="PTHR30106">
    <property type="entry name" value="INNER MEMBRANE PROTEIN YEIH-RELATED"/>
    <property type="match status" value="1"/>
</dbReference>
<feature type="transmembrane region" description="Helical" evidence="7">
    <location>
        <begin position="144"/>
        <end position="165"/>
    </location>
</feature>
<feature type="transmembrane region" description="Helical" evidence="7">
    <location>
        <begin position="116"/>
        <end position="138"/>
    </location>
</feature>
<comment type="subcellular location">
    <subcellularLocation>
        <location evidence="1">Cell membrane</location>
        <topology evidence="1">Multi-pass membrane protein</topology>
    </subcellularLocation>
</comment>
<evidence type="ECO:0000256" key="3">
    <source>
        <dbReference type="ARBA" id="ARBA00022475"/>
    </source>
</evidence>
<proteinExistence type="inferred from homology"/>
<protein>
    <submittedName>
        <fullName evidence="8">Putative sulfate exporter family transporter</fullName>
    </submittedName>
</protein>
<feature type="transmembrane region" description="Helical" evidence="7">
    <location>
        <begin position="86"/>
        <end position="104"/>
    </location>
</feature>
<dbReference type="GO" id="GO:0005886">
    <property type="term" value="C:plasma membrane"/>
    <property type="evidence" value="ECO:0007669"/>
    <property type="project" value="UniProtKB-SubCell"/>
</dbReference>
<feature type="transmembrane region" description="Helical" evidence="7">
    <location>
        <begin position="277"/>
        <end position="298"/>
    </location>
</feature>
<dbReference type="Pfam" id="PF03601">
    <property type="entry name" value="Cons_hypoth698"/>
    <property type="match status" value="1"/>
</dbReference>
<evidence type="ECO:0000256" key="5">
    <source>
        <dbReference type="ARBA" id="ARBA00022989"/>
    </source>
</evidence>
<comment type="similarity">
    <text evidence="2">Belongs to the UPF0324 family.</text>
</comment>
<dbReference type="PANTHER" id="PTHR30106:SF1">
    <property type="entry name" value="UPF0324 MEMBRANE PROTEIN FN0533"/>
    <property type="match status" value="1"/>
</dbReference>
<reference evidence="8 9" key="1">
    <citation type="journal article" date="2017" name="Int. J. Syst. Evol. Microbiol.">
        <title>Arachidicoccus ginsenosidivorans sp. nov., with ginsenoside-converting activity isolated from ginseng cultivating soil.</title>
        <authorList>
            <person name="Siddiqi M.Z."/>
            <person name="Aslam Z."/>
            <person name="Im W.T."/>
        </authorList>
    </citation>
    <scope>NUCLEOTIDE SEQUENCE [LARGE SCALE GENOMIC DNA]</scope>
    <source>
        <strain evidence="8 9">Gsoil 809</strain>
    </source>
</reference>
<sequence length="332" mass="36096">MVQRKVKASQVKFVKWSVFLTVMLGCLTPWVSAGMALFLGIIMAWLGTVPLEKYSGTFIRYSLQVAVVGLGFGINLQQALRAGKEGFLLTFCSIFITLSLGILLGRRLRLTTRTTILIAAGTAICGGSAIAALAPLLAAKKEEISVSLGIIFLLNALALFIFPWLGGHLHLSQHQFGLWSAIAIQDTSSVVAAAASYGNTALKIATTVKLERALWIIPVSLICLGLLKKEGNKQPATDNHVATQSRPQIRIPWFIFLFLLVIVLGAYLPIMHHMGKVALPVAEKLLSLTLFFIGTGFTRKAIKKVGVRPMVLGVLLWIFIATLSLLFLMHGF</sequence>
<gene>
    <name evidence="8" type="ORF">FSB73_13295</name>
</gene>
<feature type="transmembrane region" description="Helical" evidence="7">
    <location>
        <begin position="310"/>
        <end position="329"/>
    </location>
</feature>
<dbReference type="InterPro" id="IPR018383">
    <property type="entry name" value="UPF0324_pro"/>
</dbReference>
<dbReference type="RefSeq" id="WP_146783029.1">
    <property type="nucleotide sequence ID" value="NZ_CP042434.1"/>
</dbReference>
<evidence type="ECO:0000256" key="1">
    <source>
        <dbReference type="ARBA" id="ARBA00004651"/>
    </source>
</evidence>
<keyword evidence="5 7" id="KW-1133">Transmembrane helix</keyword>
<feature type="transmembrane region" description="Helical" evidence="7">
    <location>
        <begin position="58"/>
        <end position="80"/>
    </location>
</feature>
<dbReference type="AlphaFoldDB" id="A0A5B8VLN3"/>
<evidence type="ECO:0000313" key="8">
    <source>
        <dbReference type="EMBL" id="QEC72504.1"/>
    </source>
</evidence>
<name>A0A5B8VLN3_9BACT</name>
<evidence type="ECO:0000256" key="7">
    <source>
        <dbReference type="SAM" id="Phobius"/>
    </source>
</evidence>
<evidence type="ECO:0000256" key="4">
    <source>
        <dbReference type="ARBA" id="ARBA00022692"/>
    </source>
</evidence>
<feature type="transmembrane region" description="Helical" evidence="7">
    <location>
        <begin position="253"/>
        <end position="271"/>
    </location>
</feature>
<dbReference type="EMBL" id="CP042434">
    <property type="protein sequence ID" value="QEC72504.1"/>
    <property type="molecule type" value="Genomic_DNA"/>
</dbReference>
<dbReference type="PROSITE" id="PS51257">
    <property type="entry name" value="PROKAR_LIPOPROTEIN"/>
    <property type="match status" value="1"/>
</dbReference>
<keyword evidence="3" id="KW-1003">Cell membrane</keyword>
<organism evidence="8 9">
    <name type="scientific">Arachidicoccus ginsenosidivorans</name>
    <dbReference type="NCBI Taxonomy" id="496057"/>
    <lineage>
        <taxon>Bacteria</taxon>
        <taxon>Pseudomonadati</taxon>
        <taxon>Bacteroidota</taxon>
        <taxon>Chitinophagia</taxon>
        <taxon>Chitinophagales</taxon>
        <taxon>Chitinophagaceae</taxon>
        <taxon>Arachidicoccus</taxon>
    </lineage>
</organism>
<evidence type="ECO:0000256" key="2">
    <source>
        <dbReference type="ARBA" id="ARBA00007977"/>
    </source>
</evidence>
<dbReference type="Proteomes" id="UP000321291">
    <property type="component" value="Chromosome"/>
</dbReference>
<dbReference type="OrthoDB" id="9811391at2"/>
<keyword evidence="6 7" id="KW-0472">Membrane</keyword>
<evidence type="ECO:0000313" key="9">
    <source>
        <dbReference type="Proteomes" id="UP000321291"/>
    </source>
</evidence>
<dbReference type="KEGG" id="agi:FSB73_13295"/>
<feature type="transmembrane region" description="Helical" evidence="7">
    <location>
        <begin position="20"/>
        <end position="46"/>
    </location>
</feature>
<feature type="transmembrane region" description="Helical" evidence="7">
    <location>
        <begin position="177"/>
        <end position="198"/>
    </location>
</feature>
<accession>A0A5B8VLN3</accession>
<keyword evidence="4 7" id="KW-0812">Transmembrane</keyword>
<keyword evidence="9" id="KW-1185">Reference proteome</keyword>
<evidence type="ECO:0000256" key="6">
    <source>
        <dbReference type="ARBA" id="ARBA00023136"/>
    </source>
</evidence>